<dbReference type="AlphaFoldDB" id="A0A7X6FUK6"/>
<dbReference type="EMBL" id="JAAXZB010000005">
    <property type="protein sequence ID" value="NKW11204.1"/>
    <property type="molecule type" value="Genomic_DNA"/>
</dbReference>
<evidence type="ECO:0000313" key="1">
    <source>
        <dbReference type="EMBL" id="NKW11204.1"/>
    </source>
</evidence>
<gene>
    <name evidence="1" type="ORF">HGG76_26725</name>
    <name evidence="2" type="ORF">HGG76_27690</name>
</gene>
<dbReference type="Proteomes" id="UP000558475">
    <property type="component" value="Unassembled WGS sequence"/>
</dbReference>
<reference evidence="2 3" key="1">
    <citation type="submission" date="2020-04" db="EMBL/GenBank/DDBJ databases">
        <title>Whole genome sequencing of clinical and environmental type strains of Ochrobactrum.</title>
        <authorList>
            <person name="Dharne M."/>
        </authorList>
    </citation>
    <scope>NUCLEOTIDE SEQUENCE [LARGE SCALE GENOMIC DNA]</scope>
    <source>
        <strain evidence="2 3">DSM 13340</strain>
    </source>
</reference>
<name>A0A7X6FUK6_9HYPH</name>
<organism evidence="2 3">
    <name type="scientific">Brucella tritici</name>
    <dbReference type="NCBI Taxonomy" id="94626"/>
    <lineage>
        <taxon>Bacteria</taxon>
        <taxon>Pseudomonadati</taxon>
        <taxon>Pseudomonadota</taxon>
        <taxon>Alphaproteobacteria</taxon>
        <taxon>Hyphomicrobiales</taxon>
        <taxon>Brucellaceae</taxon>
        <taxon>Brucella/Ochrobactrum group</taxon>
        <taxon>Brucella</taxon>
    </lineage>
</organism>
<evidence type="ECO:0000313" key="2">
    <source>
        <dbReference type="EMBL" id="NKW11380.1"/>
    </source>
</evidence>
<proteinExistence type="predicted"/>
<dbReference type="EMBL" id="JAAXZB010000005">
    <property type="protein sequence ID" value="NKW11380.1"/>
    <property type="molecule type" value="Genomic_DNA"/>
</dbReference>
<accession>A0A7X6FUK6</accession>
<evidence type="ECO:0000313" key="3">
    <source>
        <dbReference type="Proteomes" id="UP000558475"/>
    </source>
</evidence>
<sequence>MSEEPEKIELKLKWKKTWPDRENDFVGHTPNFDHPVGRIQLIEHGPQQNSWSWSLTAPGEYVRREGIGALTGVEPSPREAAKAVETAWFEAIKGSPLDIIEPQKPSKNSYAAAKAANDDFDPVASFGRIRAAITSVGVNSCASRFSVANG</sequence>
<protein>
    <submittedName>
        <fullName evidence="2">Uncharacterized protein</fullName>
    </submittedName>
</protein>
<comment type="caution">
    <text evidence="2">The sequence shown here is derived from an EMBL/GenBank/DDBJ whole genome shotgun (WGS) entry which is preliminary data.</text>
</comment>